<feature type="compositionally biased region" description="Polar residues" evidence="4">
    <location>
        <begin position="280"/>
        <end position="295"/>
    </location>
</feature>
<reference evidence="7" key="1">
    <citation type="journal article" date="2023" name="Insect Mol. Biol.">
        <title>Genome sequencing provides insights into the evolution of gene families encoding plant cell wall-degrading enzymes in longhorned beetles.</title>
        <authorList>
            <person name="Shin N.R."/>
            <person name="Okamura Y."/>
            <person name="Kirsch R."/>
            <person name="Pauchet Y."/>
        </authorList>
    </citation>
    <scope>NUCLEOTIDE SEQUENCE</scope>
    <source>
        <strain evidence="7">AMC_N1</strain>
    </source>
</reference>
<keyword evidence="2" id="KW-0863">Zinc-finger</keyword>
<dbReference type="InterPro" id="IPR002219">
    <property type="entry name" value="PKC_DAG/PE"/>
</dbReference>
<evidence type="ECO:0000313" key="8">
    <source>
        <dbReference type="Proteomes" id="UP001162162"/>
    </source>
</evidence>
<evidence type="ECO:0000259" key="5">
    <source>
        <dbReference type="PROSITE" id="PS50081"/>
    </source>
</evidence>
<dbReference type="PROSITE" id="PS01359">
    <property type="entry name" value="ZF_PHD_1"/>
    <property type="match status" value="1"/>
</dbReference>
<sequence length="535" mass="61696">MENFAEEKICKYCAENLRICEDEGLECSTCRSHVHVRCLKRGSVPGGLSGDLFFTFICQECDSSNSEVFSRNKLSWLQVITLVLYHLQTKSLGLARKGFFHWRNHVATFIDRNWDILFSGDTKKKKKWTGTIAGTLSHFGSYIFLSGISTFNEPAWWTLMYPKLSPFAVSNLYALMTLEKQKAKIRNEKRVACDAELFQNILPVYIKDEEFLQPFNVTNAQLLSDVKEEIPEVKKNSKQKSGSSNVTKRKLVLPSMGGRSKKLMRLENSAPLLSDELTTNFNIPDSQEKPQATPKSDTKNVKESVKLLDPFCHYNTSLNNISRMKGLRMQTKITGGMRVEQILSPYSGIYLKPYIRRDAKTYPTWLRLMAELQLVANRKDKDYILPPRAPIDYTYVQPEHIPAINSICNQFFWPGIDLTESLQYPDFSCVVLYKKLIVGFAFLVPDVKHTENYLSFVFTRPSWRNCGIAKFMIYHLIQTSLGKDVTLHVSLNNPALFLYQKFGFKVENVVLDFYDKYFRSDVTDSKHAFFCRLER</sequence>
<evidence type="ECO:0000256" key="3">
    <source>
        <dbReference type="ARBA" id="ARBA00022833"/>
    </source>
</evidence>
<evidence type="ECO:0008006" key="9">
    <source>
        <dbReference type="Google" id="ProtNLM"/>
    </source>
</evidence>
<evidence type="ECO:0000256" key="1">
    <source>
        <dbReference type="ARBA" id="ARBA00022723"/>
    </source>
</evidence>
<dbReference type="SUPFAM" id="SSF57903">
    <property type="entry name" value="FYVE/PHD zinc finger"/>
    <property type="match status" value="1"/>
</dbReference>
<dbReference type="CDD" id="cd15489">
    <property type="entry name" value="PHD_SF"/>
    <property type="match status" value="1"/>
</dbReference>
<proteinExistence type="predicted"/>
<dbReference type="Gene3D" id="3.40.630.30">
    <property type="match status" value="1"/>
</dbReference>
<evidence type="ECO:0000313" key="7">
    <source>
        <dbReference type="EMBL" id="KAJ8957659.1"/>
    </source>
</evidence>
<dbReference type="Pfam" id="PF00583">
    <property type="entry name" value="Acetyltransf_1"/>
    <property type="match status" value="1"/>
</dbReference>
<feature type="domain" description="Phorbol-ester/DAG-type" evidence="5">
    <location>
        <begin position="1"/>
        <end position="46"/>
    </location>
</feature>
<dbReference type="CDD" id="cd04301">
    <property type="entry name" value="NAT_SF"/>
    <property type="match status" value="1"/>
</dbReference>
<dbReference type="Proteomes" id="UP001162162">
    <property type="component" value="Unassembled WGS sequence"/>
</dbReference>
<evidence type="ECO:0000259" key="6">
    <source>
        <dbReference type="PROSITE" id="PS51186"/>
    </source>
</evidence>
<evidence type="ECO:0000256" key="2">
    <source>
        <dbReference type="ARBA" id="ARBA00022771"/>
    </source>
</evidence>
<keyword evidence="8" id="KW-1185">Reference proteome</keyword>
<feature type="domain" description="N-acetyltransferase" evidence="6">
    <location>
        <begin position="391"/>
        <end position="523"/>
    </location>
</feature>
<accession>A0AAV8Z0W6</accession>
<dbReference type="SUPFAM" id="SSF55729">
    <property type="entry name" value="Acyl-CoA N-acyltransferases (Nat)"/>
    <property type="match status" value="1"/>
</dbReference>
<dbReference type="InterPro" id="IPR019786">
    <property type="entry name" value="Zinc_finger_PHD-type_CS"/>
</dbReference>
<dbReference type="PANTHER" id="PTHR20916:SF26">
    <property type="entry name" value="CYSTEINE-RICH PROTEIN 2-BINDING PROTEIN"/>
    <property type="match status" value="1"/>
</dbReference>
<dbReference type="InterPro" id="IPR016181">
    <property type="entry name" value="Acyl_CoA_acyltransferase"/>
</dbReference>
<feature type="region of interest" description="Disordered" evidence="4">
    <location>
        <begin position="231"/>
        <end position="251"/>
    </location>
</feature>
<dbReference type="PROSITE" id="PS51186">
    <property type="entry name" value="GNAT"/>
    <property type="match status" value="1"/>
</dbReference>
<evidence type="ECO:0000256" key="4">
    <source>
        <dbReference type="SAM" id="MobiDB-lite"/>
    </source>
</evidence>
<dbReference type="GO" id="GO:0004402">
    <property type="term" value="F:histone acetyltransferase activity"/>
    <property type="evidence" value="ECO:0007669"/>
    <property type="project" value="TreeGrafter"/>
</dbReference>
<dbReference type="GO" id="GO:0008270">
    <property type="term" value="F:zinc ion binding"/>
    <property type="evidence" value="ECO:0007669"/>
    <property type="project" value="UniProtKB-KW"/>
</dbReference>
<dbReference type="EMBL" id="JAPWTK010000021">
    <property type="protein sequence ID" value="KAJ8957659.1"/>
    <property type="molecule type" value="Genomic_DNA"/>
</dbReference>
<keyword evidence="3" id="KW-0862">Zinc</keyword>
<dbReference type="FunFam" id="3.40.630.30:FF:000013">
    <property type="entry name" value="cysteine-rich protein 2-binding protein-like"/>
    <property type="match status" value="1"/>
</dbReference>
<dbReference type="InterPro" id="IPR000182">
    <property type="entry name" value="GNAT_dom"/>
</dbReference>
<dbReference type="AlphaFoldDB" id="A0AAV8Z0W6"/>
<dbReference type="PROSITE" id="PS50081">
    <property type="entry name" value="ZF_DAG_PE_2"/>
    <property type="match status" value="1"/>
</dbReference>
<organism evidence="7 8">
    <name type="scientific">Aromia moschata</name>
    <dbReference type="NCBI Taxonomy" id="1265417"/>
    <lineage>
        <taxon>Eukaryota</taxon>
        <taxon>Metazoa</taxon>
        <taxon>Ecdysozoa</taxon>
        <taxon>Arthropoda</taxon>
        <taxon>Hexapoda</taxon>
        <taxon>Insecta</taxon>
        <taxon>Pterygota</taxon>
        <taxon>Neoptera</taxon>
        <taxon>Endopterygota</taxon>
        <taxon>Coleoptera</taxon>
        <taxon>Polyphaga</taxon>
        <taxon>Cucujiformia</taxon>
        <taxon>Chrysomeloidea</taxon>
        <taxon>Cerambycidae</taxon>
        <taxon>Cerambycinae</taxon>
        <taxon>Callichromatini</taxon>
        <taxon>Aromia</taxon>
    </lineage>
</organism>
<feature type="region of interest" description="Disordered" evidence="4">
    <location>
        <begin position="280"/>
        <end position="300"/>
    </location>
</feature>
<dbReference type="InterPro" id="IPR011011">
    <property type="entry name" value="Znf_FYVE_PHD"/>
</dbReference>
<name>A0AAV8Z0W6_9CUCU</name>
<dbReference type="Gene3D" id="3.90.980.20">
    <property type="match status" value="1"/>
</dbReference>
<keyword evidence="1" id="KW-0479">Metal-binding</keyword>
<comment type="caution">
    <text evidence="7">The sequence shown here is derived from an EMBL/GenBank/DDBJ whole genome shotgun (WGS) entry which is preliminary data.</text>
</comment>
<gene>
    <name evidence="7" type="ORF">NQ318_017551</name>
</gene>
<dbReference type="PANTHER" id="PTHR20916">
    <property type="entry name" value="CYSTEINE AND GLYCINE-RICH PROTEIN 2 BINDING PROTEIN"/>
    <property type="match status" value="1"/>
</dbReference>
<protein>
    <recommendedName>
        <fullName evidence="9">Cysteine-rich protein 2-binding protein</fullName>
    </recommendedName>
</protein>